<proteinExistence type="predicted"/>
<dbReference type="PROSITE" id="PS51733">
    <property type="entry name" value="BPL_LPL_CATALYTIC"/>
    <property type="match status" value="1"/>
</dbReference>
<dbReference type="InterPro" id="IPR050664">
    <property type="entry name" value="Octanoyltrans_LipM/LipL"/>
</dbReference>
<dbReference type="HOGENOM" id="CLU_084176_0_0_5"/>
<dbReference type="KEGG" id="hni:W911_01435"/>
<dbReference type="STRING" id="1029756.W911_01435"/>
<dbReference type="InterPro" id="IPR045864">
    <property type="entry name" value="aa-tRNA-synth_II/BPL/LPL"/>
</dbReference>
<name>V5SBF7_9HYPH</name>
<keyword evidence="3" id="KW-1185">Reference proteome</keyword>
<protein>
    <submittedName>
        <fullName evidence="2">Lipoate-protein ligase A</fullName>
    </submittedName>
</protein>
<dbReference type="PATRIC" id="fig|1029756.8.peg.304"/>
<sequence length="245" mass="26585">MHGHETAEPRNSVELRPPLPFKHAQKLERALLDSAVQRGAGCDWSVWRTQQALIAPSLTTRAKGFQNAAHEMLRCGWPVYIRDTGGDITPQWPGVVNVSSAFLVERTTEISIRATYERFCAPLLAFFSSLGFDAYLSSVQGAFCDGEFNIVIGGRKLAGTAQRWRMTRLPDGRNGVAVLAHAAILADVDIAAGIEATNRFYALCGTDRKVDAAQHVSTAGLCGPDLAAAPLAARLAHFLDRERAV</sequence>
<dbReference type="Pfam" id="PF21948">
    <property type="entry name" value="LplA-B_cat"/>
    <property type="match status" value="1"/>
</dbReference>
<dbReference type="EMBL" id="CP006912">
    <property type="protein sequence ID" value="AHB47360.1"/>
    <property type="molecule type" value="Genomic_DNA"/>
</dbReference>
<organism evidence="2 3">
    <name type="scientific">Hyphomicrobium nitrativorans NL23</name>
    <dbReference type="NCBI Taxonomy" id="1029756"/>
    <lineage>
        <taxon>Bacteria</taxon>
        <taxon>Pseudomonadati</taxon>
        <taxon>Pseudomonadota</taxon>
        <taxon>Alphaproteobacteria</taxon>
        <taxon>Hyphomicrobiales</taxon>
        <taxon>Hyphomicrobiaceae</taxon>
        <taxon>Hyphomicrobium</taxon>
    </lineage>
</organism>
<dbReference type="PANTHER" id="PTHR43679:SF2">
    <property type="entry name" value="OCTANOYL-[GCVH]:PROTEIN N-OCTANOYLTRANSFERASE"/>
    <property type="match status" value="1"/>
</dbReference>
<dbReference type="InterPro" id="IPR004143">
    <property type="entry name" value="BPL_LPL_catalytic"/>
</dbReference>
<accession>V5SBF7</accession>
<dbReference type="GO" id="GO:0016874">
    <property type="term" value="F:ligase activity"/>
    <property type="evidence" value="ECO:0007669"/>
    <property type="project" value="UniProtKB-KW"/>
</dbReference>
<gene>
    <name evidence="2" type="ORF">W911_01435</name>
</gene>
<dbReference type="OrthoDB" id="7364083at2"/>
<dbReference type="Gene3D" id="3.30.930.10">
    <property type="entry name" value="Bira Bifunctional Protein, Domain 2"/>
    <property type="match status" value="1"/>
</dbReference>
<keyword evidence="2" id="KW-0436">Ligase</keyword>
<reference evidence="2 3" key="1">
    <citation type="journal article" date="2014" name="Genome Announc.">
        <title>Complete Genome Sequence of Hyphomicrobium nitrativorans Strain NL23, a Denitrifying Bacterium Isolated from Biofilm of a Methanol-Fed Denitrification System Treating Seawater at the Montreal Biodome.</title>
        <authorList>
            <person name="Martineau C."/>
            <person name="Villeneuve C."/>
            <person name="Mauffrey F."/>
            <person name="Villemur R."/>
        </authorList>
    </citation>
    <scope>NUCLEOTIDE SEQUENCE [LARGE SCALE GENOMIC DNA]</scope>
    <source>
        <strain evidence="2">NL23</strain>
    </source>
</reference>
<evidence type="ECO:0000259" key="1">
    <source>
        <dbReference type="PROSITE" id="PS51733"/>
    </source>
</evidence>
<feature type="domain" description="BPL/LPL catalytic" evidence="1">
    <location>
        <begin position="37"/>
        <end position="245"/>
    </location>
</feature>
<evidence type="ECO:0000313" key="2">
    <source>
        <dbReference type="EMBL" id="AHB47360.1"/>
    </source>
</evidence>
<dbReference type="RefSeq" id="WP_023785724.1">
    <property type="nucleotide sequence ID" value="NC_022997.1"/>
</dbReference>
<evidence type="ECO:0000313" key="3">
    <source>
        <dbReference type="Proteomes" id="UP000018542"/>
    </source>
</evidence>
<dbReference type="PANTHER" id="PTHR43679">
    <property type="entry name" value="OCTANOYLTRANSFERASE LIPM-RELATED"/>
    <property type="match status" value="1"/>
</dbReference>
<dbReference type="Proteomes" id="UP000018542">
    <property type="component" value="Chromosome"/>
</dbReference>
<dbReference type="AlphaFoldDB" id="V5SBF7"/>
<dbReference type="SUPFAM" id="SSF55681">
    <property type="entry name" value="Class II aaRS and biotin synthetases"/>
    <property type="match status" value="1"/>
</dbReference>